<dbReference type="RefSeq" id="WP_201364035.1">
    <property type="nucleotide sequence ID" value="NZ_BNJJ01000012.1"/>
</dbReference>
<reference evidence="5 6" key="1">
    <citation type="journal article" date="2021" name="Int. J. Syst. Evol. Microbiol.">
        <title>Reticulibacter mediterranei gen. nov., sp. nov., within the new family Reticulibacteraceae fam. nov., and Ktedonospora formicarum gen. nov., sp. nov., Ktedonobacter robiniae sp. nov., Dictyobacter formicarum sp. nov. and Dictyobacter arantiisoli sp. nov., belonging to the class Ktedonobacteria.</title>
        <authorList>
            <person name="Yabe S."/>
            <person name="Zheng Y."/>
            <person name="Wang C.M."/>
            <person name="Sakai Y."/>
            <person name="Abe K."/>
            <person name="Yokota A."/>
            <person name="Donadio S."/>
            <person name="Cavaletti L."/>
            <person name="Monciardini P."/>
        </authorList>
    </citation>
    <scope>NUCLEOTIDE SEQUENCE [LARGE SCALE GENOMIC DNA]</scope>
    <source>
        <strain evidence="5 6">SOSP1-9</strain>
    </source>
</reference>
<organism evidence="5 6">
    <name type="scientific">Dictyobacter formicarum</name>
    <dbReference type="NCBI Taxonomy" id="2778368"/>
    <lineage>
        <taxon>Bacteria</taxon>
        <taxon>Bacillati</taxon>
        <taxon>Chloroflexota</taxon>
        <taxon>Ktedonobacteria</taxon>
        <taxon>Ktedonobacterales</taxon>
        <taxon>Dictyobacteraceae</taxon>
        <taxon>Dictyobacter</taxon>
    </lineage>
</organism>
<dbReference type="EC" id="2.1.1.72" evidence="1"/>
<accession>A0ABQ3VL30</accession>
<dbReference type="PANTHER" id="PTHR33841">
    <property type="entry name" value="DNA METHYLTRANSFERASE YEEA-RELATED"/>
    <property type="match status" value="1"/>
</dbReference>
<keyword evidence="3" id="KW-0808">Transferase</keyword>
<dbReference type="InterPro" id="IPR050953">
    <property type="entry name" value="N4_N6_ade-DNA_methylase"/>
</dbReference>
<dbReference type="SUPFAM" id="SSF53335">
    <property type="entry name" value="S-adenosyl-L-methionine-dependent methyltransferases"/>
    <property type="match status" value="1"/>
</dbReference>
<dbReference type="InterPro" id="IPR029063">
    <property type="entry name" value="SAM-dependent_MTases_sf"/>
</dbReference>
<comment type="catalytic activity">
    <reaction evidence="4">
        <text>a 2'-deoxyadenosine in DNA + S-adenosyl-L-methionine = an N(6)-methyl-2'-deoxyadenosine in DNA + S-adenosyl-L-homocysteine + H(+)</text>
        <dbReference type="Rhea" id="RHEA:15197"/>
        <dbReference type="Rhea" id="RHEA-COMP:12418"/>
        <dbReference type="Rhea" id="RHEA-COMP:12419"/>
        <dbReference type="ChEBI" id="CHEBI:15378"/>
        <dbReference type="ChEBI" id="CHEBI:57856"/>
        <dbReference type="ChEBI" id="CHEBI:59789"/>
        <dbReference type="ChEBI" id="CHEBI:90615"/>
        <dbReference type="ChEBI" id="CHEBI:90616"/>
        <dbReference type="EC" id="2.1.1.72"/>
    </reaction>
</comment>
<evidence type="ECO:0000256" key="4">
    <source>
        <dbReference type="ARBA" id="ARBA00047942"/>
    </source>
</evidence>
<gene>
    <name evidence="5" type="ORF">KSZ_44000</name>
</gene>
<name>A0ABQ3VL30_9CHLR</name>
<evidence type="ECO:0000256" key="2">
    <source>
        <dbReference type="ARBA" id="ARBA00022603"/>
    </source>
</evidence>
<evidence type="ECO:0000313" key="5">
    <source>
        <dbReference type="EMBL" id="GHO86394.1"/>
    </source>
</evidence>
<evidence type="ECO:0000256" key="1">
    <source>
        <dbReference type="ARBA" id="ARBA00011900"/>
    </source>
</evidence>
<dbReference type="Proteomes" id="UP000635565">
    <property type="component" value="Unassembled WGS sequence"/>
</dbReference>
<dbReference type="Gene3D" id="3.40.50.150">
    <property type="entry name" value="Vaccinia Virus protein VP39"/>
    <property type="match status" value="1"/>
</dbReference>
<evidence type="ECO:0000313" key="6">
    <source>
        <dbReference type="Proteomes" id="UP000635565"/>
    </source>
</evidence>
<dbReference type="PANTHER" id="PTHR33841:SF1">
    <property type="entry name" value="DNA METHYLTRANSFERASE A"/>
    <property type="match status" value="1"/>
</dbReference>
<evidence type="ECO:0000256" key="3">
    <source>
        <dbReference type="ARBA" id="ARBA00022679"/>
    </source>
</evidence>
<proteinExistence type="predicted"/>
<comment type="caution">
    <text evidence="5">The sequence shown here is derived from an EMBL/GenBank/DDBJ whole genome shotgun (WGS) entry which is preliminary data.</text>
</comment>
<protein>
    <recommendedName>
        <fullName evidence="1">site-specific DNA-methyltransferase (adenine-specific)</fullName>
        <ecNumber evidence="1">2.1.1.72</ecNumber>
    </recommendedName>
</protein>
<sequence length="303" mass="34388">MASAEDHFGEHARAFGEQVRAALELLLEAINKASIDKNQLFEIVGCESDGTYLSMRHTLDALYQAALTITMRLIVLLYMEARHLQPYHGSMDQPYTSLELLYQGLQCSASQTHYGAWTRIKQLFLLCYEASDTHTRDLSVHREQLFQPGDQHSAHVLQRALAIFESWDLHLPDSSIKRLLTTLKTSRPNAPHACIDFKEFETEVIGLTHQDLLDWQLCWNEQYLYLVQKEGARKGLGTFYTPPELVRAITEHTLEPLVYSRDDQGTLIPQTPEELLRIKICDPACGPGFFSAGSSALSHRCLL</sequence>
<dbReference type="PRINTS" id="PR00507">
    <property type="entry name" value="N12N6MTFRASE"/>
</dbReference>
<keyword evidence="2" id="KW-0489">Methyltransferase</keyword>
<keyword evidence="6" id="KW-1185">Reference proteome</keyword>
<dbReference type="EMBL" id="BNJJ01000012">
    <property type="protein sequence ID" value="GHO86394.1"/>
    <property type="molecule type" value="Genomic_DNA"/>
</dbReference>